<dbReference type="Proteomes" id="UP000189796">
    <property type="component" value="Chromosome I"/>
</dbReference>
<evidence type="ECO:0000313" key="1">
    <source>
        <dbReference type="EMBL" id="SHG24099.1"/>
    </source>
</evidence>
<proteinExistence type="predicted"/>
<dbReference type="RefSeq" id="WP_079600123.1">
    <property type="nucleotide sequence ID" value="NZ_LT670817.1"/>
</dbReference>
<organism evidence="1 2">
    <name type="scientific">Bradyrhizobium erythrophlei</name>
    <dbReference type="NCBI Taxonomy" id="1437360"/>
    <lineage>
        <taxon>Bacteria</taxon>
        <taxon>Pseudomonadati</taxon>
        <taxon>Pseudomonadota</taxon>
        <taxon>Alphaproteobacteria</taxon>
        <taxon>Hyphomicrobiales</taxon>
        <taxon>Nitrobacteraceae</taxon>
        <taxon>Bradyrhizobium</taxon>
    </lineage>
</organism>
<reference evidence="1 2" key="1">
    <citation type="submission" date="2016-11" db="EMBL/GenBank/DDBJ databases">
        <authorList>
            <person name="Jaros S."/>
            <person name="Januszkiewicz K."/>
            <person name="Wedrychowicz H."/>
        </authorList>
    </citation>
    <scope>NUCLEOTIDE SEQUENCE [LARGE SCALE GENOMIC DNA]</scope>
    <source>
        <strain evidence="1 2">GAS138</strain>
    </source>
</reference>
<name>A0A1M5I7N0_9BRAD</name>
<gene>
    <name evidence="1" type="ORF">SAMN05443248_0834</name>
</gene>
<dbReference type="EMBL" id="LT670817">
    <property type="protein sequence ID" value="SHG24099.1"/>
    <property type="molecule type" value="Genomic_DNA"/>
</dbReference>
<accession>A0A1M5I7N0</accession>
<protein>
    <submittedName>
        <fullName evidence="1">Uncharacterized protein</fullName>
    </submittedName>
</protein>
<sequence>MSVLHTDEVAPQLFECFIDRAQAVLPEHFPREAKGAVVAGPDLVRGLEDYPDSYESWGWRASTDGTGFECCFVDRDCPKRHAVYLEIERRGEFWYIWRDFERGGCQALVVAFENVPICTRTFRDAIRLAEHCHPVARAPMAGFWLDLR</sequence>
<evidence type="ECO:0000313" key="2">
    <source>
        <dbReference type="Proteomes" id="UP000189796"/>
    </source>
</evidence>
<dbReference type="AlphaFoldDB" id="A0A1M5I7N0"/>
<dbReference type="OrthoDB" id="9882230at2"/>